<dbReference type="GO" id="GO:0009690">
    <property type="term" value="P:cytokinin metabolic process"/>
    <property type="evidence" value="ECO:0007669"/>
    <property type="project" value="UniProtKB-ARBA"/>
</dbReference>
<proteinExistence type="inferred from homology"/>
<evidence type="ECO:0000256" key="2">
    <source>
        <dbReference type="ARBA" id="ARBA00022676"/>
    </source>
</evidence>
<evidence type="ECO:0000313" key="5">
    <source>
        <dbReference type="EMBL" id="CAH9062699.1"/>
    </source>
</evidence>
<dbReference type="FunFam" id="3.40.50.2000:FF:000060">
    <property type="entry name" value="Glycosyltransferase"/>
    <property type="match status" value="1"/>
</dbReference>
<dbReference type="InterPro" id="IPR002213">
    <property type="entry name" value="UDP_glucos_trans"/>
</dbReference>
<gene>
    <name evidence="5" type="ORF">CEURO_LOCUS1945</name>
</gene>
<dbReference type="Gene3D" id="3.40.50.2000">
    <property type="entry name" value="Glycogen Phosphorylase B"/>
    <property type="match status" value="2"/>
</dbReference>
<keyword evidence="3" id="KW-0808">Transferase</keyword>
<comment type="caution">
    <text evidence="5">The sequence shown here is derived from an EMBL/GenBank/DDBJ whole genome shotgun (WGS) entry which is preliminary data.</text>
</comment>
<evidence type="ECO:0000256" key="1">
    <source>
        <dbReference type="ARBA" id="ARBA00009995"/>
    </source>
</evidence>
<dbReference type="Pfam" id="PF00201">
    <property type="entry name" value="UDPGT"/>
    <property type="match status" value="1"/>
</dbReference>
<dbReference type="SUPFAM" id="SSF53756">
    <property type="entry name" value="UDP-Glycosyltransferase/glycogen phosphorylase"/>
    <property type="match status" value="1"/>
</dbReference>
<keyword evidence="2" id="KW-0328">Glycosyltransferase</keyword>
<dbReference type="FunFam" id="3.40.50.2000:FF:000238">
    <property type="entry name" value="Glycosyltransferase"/>
    <property type="match status" value="1"/>
</dbReference>
<dbReference type="PANTHER" id="PTHR48044:SF23">
    <property type="entry name" value="ANTHOCYANIDIN 3-O-GLUCOSYLTRANSFERASE-LIKE"/>
    <property type="match status" value="1"/>
</dbReference>
<feature type="domain" description="Glycosyltransferase N-terminal" evidence="4">
    <location>
        <begin position="14"/>
        <end position="245"/>
    </location>
</feature>
<organism evidence="5 6">
    <name type="scientific">Cuscuta europaea</name>
    <name type="common">European dodder</name>
    <dbReference type="NCBI Taxonomy" id="41803"/>
    <lineage>
        <taxon>Eukaryota</taxon>
        <taxon>Viridiplantae</taxon>
        <taxon>Streptophyta</taxon>
        <taxon>Embryophyta</taxon>
        <taxon>Tracheophyta</taxon>
        <taxon>Spermatophyta</taxon>
        <taxon>Magnoliopsida</taxon>
        <taxon>eudicotyledons</taxon>
        <taxon>Gunneridae</taxon>
        <taxon>Pentapetalae</taxon>
        <taxon>asterids</taxon>
        <taxon>lamiids</taxon>
        <taxon>Solanales</taxon>
        <taxon>Convolvulaceae</taxon>
        <taxon>Cuscuteae</taxon>
        <taxon>Cuscuta</taxon>
        <taxon>Cuscuta subgen. Cuscuta</taxon>
    </lineage>
</organism>
<dbReference type="OrthoDB" id="5835829at2759"/>
<evidence type="ECO:0000259" key="4">
    <source>
        <dbReference type="Pfam" id="PF26168"/>
    </source>
</evidence>
<dbReference type="CDD" id="cd03784">
    <property type="entry name" value="GT1_Gtf-like"/>
    <property type="match status" value="1"/>
</dbReference>
<reference evidence="5" key="1">
    <citation type="submission" date="2022-07" db="EMBL/GenBank/DDBJ databases">
        <authorList>
            <person name="Macas J."/>
            <person name="Novak P."/>
            <person name="Neumann P."/>
        </authorList>
    </citation>
    <scope>NUCLEOTIDE SEQUENCE</scope>
</reference>
<dbReference type="EMBL" id="CAMAPE010000004">
    <property type="protein sequence ID" value="CAH9062699.1"/>
    <property type="molecule type" value="Genomic_DNA"/>
</dbReference>
<dbReference type="Pfam" id="PF26168">
    <property type="entry name" value="Glyco_transf_N"/>
    <property type="match status" value="1"/>
</dbReference>
<protein>
    <recommendedName>
        <fullName evidence="4">Glycosyltransferase N-terminal domain-containing protein</fullName>
    </recommendedName>
</protein>
<keyword evidence="6" id="KW-1185">Reference proteome</keyword>
<evidence type="ECO:0000313" key="6">
    <source>
        <dbReference type="Proteomes" id="UP001152484"/>
    </source>
</evidence>
<dbReference type="PANTHER" id="PTHR48044">
    <property type="entry name" value="GLYCOSYLTRANSFERASE"/>
    <property type="match status" value="1"/>
</dbReference>
<dbReference type="GO" id="GO:0016138">
    <property type="term" value="P:glycoside biosynthetic process"/>
    <property type="evidence" value="ECO:0007669"/>
    <property type="project" value="UniProtKB-ARBA"/>
</dbReference>
<dbReference type="AlphaFoldDB" id="A0A9P0YJS8"/>
<name>A0A9P0YJS8_CUSEU</name>
<evidence type="ECO:0000256" key="3">
    <source>
        <dbReference type="ARBA" id="ARBA00022679"/>
    </source>
</evidence>
<accession>A0A9P0YJS8</accession>
<dbReference type="GO" id="GO:0050404">
    <property type="term" value="F:zeatin O-beta-D-xylosyltransferase activity"/>
    <property type="evidence" value="ECO:0007669"/>
    <property type="project" value="UniProtKB-ARBA"/>
</dbReference>
<dbReference type="Proteomes" id="UP001152484">
    <property type="component" value="Unassembled WGS sequence"/>
</dbReference>
<dbReference type="InterPro" id="IPR058980">
    <property type="entry name" value="Glyco_transf_N"/>
</dbReference>
<comment type="similarity">
    <text evidence="1">Belongs to the UDP-glycosyltransferase family.</text>
</comment>
<sequence length="468" mass="51812">MAAHIPRNDVARAEVVAVMVPLPGQGHLNQFLHLSRLLTSYDIPVYYTGAATHIRQAKLRAQGWDPNSVSKLQFHEFPTPPFESPSPDPKTRFPSQILPAFTAALLLREPLREFLSNLSKKTRRVVVIYDSMMAWNVQDVPSIPNAESYAFEAISALSIYFFHWERMQKPPLPSEAQVIEETPDFESCVTPQVLEFVKIQTDALKFNSGTVFNTCRVIEGAFLDLLAKDPSAGTGQIWAMGPFNPITLPSDEHPGGNRNRCLAWLDKQEKNSVVYIAFGSSTTLPDGQIHQIAVGLVQSKKKFIWVVREADRVDVAAGDESSADLPEGFEEEIGGMGMVVRDWAPQLEILAHPSTGGFMSHCGWNSCMEGISMGVPFAAWPMHSEQPWNAALMTKVLKTGLLVHDCSPQEVVDSVKIAEAVERLMGSSEGDAMRRRAEEISGAIKQAVMEGGDIWKEINSFVAHITRE</sequence>